<proteinExistence type="inferred from homology"/>
<evidence type="ECO:0000256" key="1">
    <source>
        <dbReference type="ARBA" id="ARBA00004496"/>
    </source>
</evidence>
<sequence>MIRVSASAFDILWSDLGHTGRPGVLAVHSVGHTEQERVRIRAEVYANLAERDLVRGPELVPALRERIDLLAHAPLVVECEAMVDLAVPEPLRAVAAVSADRGVLAVQPRRTIALTAIRPGEVFDGVVGILPDFASGPGMGVSLPASALVGVADAAVEQSATRRARVFEQQAREALAVQSRPVLAAGQFSVRVRSGEHLRRIGGVSWFVTDEGGYLGTVAKGRAGESWSSLVPADPPRIAARLADLVEEAGLRVGA</sequence>
<name>H8G4K1_9PSEU</name>
<evidence type="ECO:0000313" key="6">
    <source>
        <dbReference type="Proteomes" id="UP000004705"/>
    </source>
</evidence>
<comment type="similarity">
    <text evidence="2">Belongs to the EspG family.</text>
</comment>
<dbReference type="RefSeq" id="WP_005439584.1">
    <property type="nucleotide sequence ID" value="NZ_CM001466.1"/>
</dbReference>
<accession>H8G4K1</accession>
<evidence type="ECO:0000256" key="2">
    <source>
        <dbReference type="ARBA" id="ARBA00006411"/>
    </source>
</evidence>
<keyword evidence="6" id="KW-1185">Reference proteome</keyword>
<organism evidence="5 6">
    <name type="scientific">Saccharomonospora azurea NA-128</name>
    <dbReference type="NCBI Taxonomy" id="882081"/>
    <lineage>
        <taxon>Bacteria</taxon>
        <taxon>Bacillati</taxon>
        <taxon>Actinomycetota</taxon>
        <taxon>Actinomycetes</taxon>
        <taxon>Pseudonocardiales</taxon>
        <taxon>Pseudonocardiaceae</taxon>
        <taxon>Saccharomonospora</taxon>
    </lineage>
</organism>
<evidence type="ECO:0000256" key="4">
    <source>
        <dbReference type="ARBA" id="ARBA00023186"/>
    </source>
</evidence>
<keyword evidence="3" id="KW-0963">Cytoplasm</keyword>
<evidence type="ECO:0000313" key="5">
    <source>
        <dbReference type="EMBL" id="EHY88150.1"/>
    </source>
</evidence>
<dbReference type="EMBL" id="CM001466">
    <property type="protein sequence ID" value="EHY88150.1"/>
    <property type="molecule type" value="Genomic_DNA"/>
</dbReference>
<keyword evidence="4" id="KW-0143">Chaperone</keyword>
<dbReference type="AlphaFoldDB" id="H8G4K1"/>
<dbReference type="Pfam" id="PF14011">
    <property type="entry name" value="ESX-1_EspG"/>
    <property type="match status" value="1"/>
</dbReference>
<evidence type="ECO:0000256" key="3">
    <source>
        <dbReference type="ARBA" id="ARBA00022490"/>
    </source>
</evidence>
<protein>
    <recommendedName>
        <fullName evidence="7">ESX secretion-associated protein EspG</fullName>
    </recommendedName>
</protein>
<comment type="subcellular location">
    <subcellularLocation>
        <location evidence="1">Cytoplasm</location>
    </subcellularLocation>
</comment>
<dbReference type="OrthoDB" id="3636570at2"/>
<evidence type="ECO:0008006" key="7">
    <source>
        <dbReference type="Google" id="ProtNLM"/>
    </source>
</evidence>
<dbReference type="InterPro" id="IPR025734">
    <property type="entry name" value="EspG"/>
</dbReference>
<dbReference type="Proteomes" id="UP000004705">
    <property type="component" value="Chromosome"/>
</dbReference>
<reference evidence="5 6" key="1">
    <citation type="journal article" date="2012" name="Stand. Genomic Sci.">
        <title>Genome sequence of the soil bacterium Saccharomonospora azurea type strain (NA-128(T)).</title>
        <authorList>
            <person name="Klenk H.P."/>
            <person name="Held B."/>
            <person name="Lucas S."/>
            <person name="Lapidus A."/>
            <person name="Copeland A."/>
            <person name="Hammon N."/>
            <person name="Pitluck S."/>
            <person name="Goodwin L.A."/>
            <person name="Han C."/>
            <person name="Tapia R."/>
            <person name="Brambilla E.M."/>
            <person name="Potter G."/>
            <person name="Land M."/>
            <person name="Ivanova N."/>
            <person name="Rohde M."/>
            <person name="Goker M."/>
            <person name="Detter J.C."/>
            <person name="Kyrpides N.C."/>
            <person name="Woyke T."/>
        </authorList>
    </citation>
    <scope>NUCLEOTIDE SEQUENCE [LARGE SCALE GENOMIC DNA]</scope>
    <source>
        <strain evidence="5 6">NA-128</strain>
    </source>
</reference>
<dbReference type="HOGENOM" id="CLU_088487_0_1_11"/>
<gene>
    <name evidence="5" type="ORF">SacazDRAFT_01214</name>
</gene>